<organism evidence="1">
    <name type="scientific">Siphoviridae sp. ctoRD1</name>
    <dbReference type="NCBI Taxonomy" id="2825669"/>
    <lineage>
        <taxon>Viruses</taxon>
        <taxon>Duplodnaviria</taxon>
        <taxon>Heunggongvirae</taxon>
        <taxon>Uroviricota</taxon>
        <taxon>Caudoviricetes</taxon>
    </lineage>
</organism>
<dbReference type="EMBL" id="BK015641">
    <property type="protein sequence ID" value="DAE17507.1"/>
    <property type="molecule type" value="Genomic_DNA"/>
</dbReference>
<reference evidence="1" key="1">
    <citation type="journal article" date="2021" name="Proc. Natl. Acad. Sci. U.S.A.">
        <title>A Catalog of Tens of Thousands of Viruses from Human Metagenomes Reveals Hidden Associations with Chronic Diseases.</title>
        <authorList>
            <person name="Tisza M.J."/>
            <person name="Buck C.B."/>
        </authorList>
    </citation>
    <scope>NUCLEOTIDE SEQUENCE</scope>
    <source>
        <strain evidence="1">CtoRD1</strain>
    </source>
</reference>
<protein>
    <submittedName>
        <fullName evidence="1">Uncharacterized protein</fullName>
    </submittedName>
</protein>
<sequence length="46" mass="5443">MNKFHWPPSYFWGLSQEDRAFIAAAVLIRSKQEAKAMKEMEKKSKK</sequence>
<proteinExistence type="predicted"/>
<evidence type="ECO:0000313" key="1">
    <source>
        <dbReference type="EMBL" id="DAE17507.1"/>
    </source>
</evidence>
<name>A0A8S5QF54_9CAUD</name>
<accession>A0A8S5QF54</accession>